<dbReference type="InterPro" id="IPR050216">
    <property type="entry name" value="LRR_domain-containing"/>
</dbReference>
<feature type="compositionally biased region" description="Basic and acidic residues" evidence="3">
    <location>
        <begin position="75"/>
        <end position="85"/>
    </location>
</feature>
<evidence type="ECO:0000256" key="3">
    <source>
        <dbReference type="SAM" id="MobiDB-lite"/>
    </source>
</evidence>
<dbReference type="PANTHER" id="PTHR48051:SF1">
    <property type="entry name" value="RAS SUPPRESSOR PROTEIN 1"/>
    <property type="match status" value="1"/>
</dbReference>
<sequence>MPFFKKKEPKKTKEQLEKEEEDKKAEEEKKILENEKQIEVAYRFLMQPEVQKFSDINKRVFLRKRGLTTDQIDQAFKRRDEKKESAQTGTEQQQITQQEQKASEENKSVLVYSETLEQKLATALKNGFLSIQKSNTTELSPKIFEVSNLKTLVASQNMLKEIPDAIGNLVNLRVVQLAECGLTNDVISDKLFSLPNLVELNLSKNKLTSIHLIVNLPELQRLDISYNNIVELPEDIEKCQKLQLMNIQNNYINFFPHNFTKLVNLKRILISGNQFEKEAEDALKSTGVEGLFKFLSQ</sequence>
<dbReference type="Proteomes" id="UP000009168">
    <property type="component" value="Unassembled WGS sequence"/>
</dbReference>
<gene>
    <name evidence="5" type="ORF">TTHERM_00537280</name>
</gene>
<proteinExistence type="predicted"/>
<evidence type="ECO:0000313" key="6">
    <source>
        <dbReference type="Proteomes" id="UP000009168"/>
    </source>
</evidence>
<dbReference type="GO" id="GO:0005737">
    <property type="term" value="C:cytoplasm"/>
    <property type="evidence" value="ECO:0007669"/>
    <property type="project" value="TreeGrafter"/>
</dbReference>
<dbReference type="InterPro" id="IPR032675">
    <property type="entry name" value="LRR_dom_sf"/>
</dbReference>
<evidence type="ECO:0000259" key="4">
    <source>
        <dbReference type="Pfam" id="PF04695"/>
    </source>
</evidence>
<feature type="region of interest" description="Disordered" evidence="3">
    <location>
        <begin position="73"/>
        <end position="101"/>
    </location>
</feature>
<dbReference type="PROSITE" id="PS51450">
    <property type="entry name" value="LRR"/>
    <property type="match status" value="2"/>
</dbReference>
<name>I7MA31_TETTS</name>
<dbReference type="SUPFAM" id="SSF52058">
    <property type="entry name" value="L domain-like"/>
    <property type="match status" value="1"/>
</dbReference>
<keyword evidence="2" id="KW-0677">Repeat</keyword>
<evidence type="ECO:0000313" key="5">
    <source>
        <dbReference type="EMBL" id="EAS03293.2"/>
    </source>
</evidence>
<dbReference type="GeneID" id="7842682"/>
<accession>I7MA31</accession>
<dbReference type="InterPro" id="IPR036388">
    <property type="entry name" value="WH-like_DNA-bd_sf"/>
</dbReference>
<protein>
    <submittedName>
        <fullName evidence="5">Peroxisomal membrane anchor motif protein</fullName>
    </submittedName>
</protein>
<keyword evidence="1" id="KW-0433">Leucine-rich repeat</keyword>
<dbReference type="Gene3D" id="1.10.10.10">
    <property type="entry name" value="Winged helix-like DNA-binding domain superfamily/Winged helix DNA-binding domain"/>
    <property type="match status" value="1"/>
</dbReference>
<keyword evidence="6" id="KW-1185">Reference proteome</keyword>
<dbReference type="Gene3D" id="3.80.10.10">
    <property type="entry name" value="Ribonuclease Inhibitor"/>
    <property type="match status" value="1"/>
</dbReference>
<feature type="compositionally biased region" description="Low complexity" evidence="3">
    <location>
        <begin position="87"/>
        <end position="100"/>
    </location>
</feature>
<feature type="region of interest" description="Disordered" evidence="3">
    <location>
        <begin position="1"/>
        <end position="30"/>
    </location>
</feature>
<feature type="domain" description="Peroxisome membrane anchor protein Pex14p N-terminal" evidence="4">
    <location>
        <begin position="34"/>
        <end position="78"/>
    </location>
</feature>
<dbReference type="AlphaFoldDB" id="I7MA31"/>
<dbReference type="Pfam" id="PF13855">
    <property type="entry name" value="LRR_8"/>
    <property type="match status" value="1"/>
</dbReference>
<dbReference type="SMART" id="SM00364">
    <property type="entry name" value="LRR_BAC"/>
    <property type="match status" value="3"/>
</dbReference>
<dbReference type="STRING" id="312017.I7MA31"/>
<evidence type="ECO:0000256" key="1">
    <source>
        <dbReference type="ARBA" id="ARBA00022614"/>
    </source>
</evidence>
<dbReference type="OrthoDB" id="307291at2759"/>
<dbReference type="RefSeq" id="XP_001023538.2">
    <property type="nucleotide sequence ID" value="XM_001023538.2"/>
</dbReference>
<dbReference type="InterPro" id="IPR006785">
    <property type="entry name" value="Pex14_N"/>
</dbReference>
<organism evidence="5 6">
    <name type="scientific">Tetrahymena thermophila (strain SB210)</name>
    <dbReference type="NCBI Taxonomy" id="312017"/>
    <lineage>
        <taxon>Eukaryota</taxon>
        <taxon>Sar</taxon>
        <taxon>Alveolata</taxon>
        <taxon>Ciliophora</taxon>
        <taxon>Intramacronucleata</taxon>
        <taxon>Oligohymenophorea</taxon>
        <taxon>Hymenostomatida</taxon>
        <taxon>Tetrahymenina</taxon>
        <taxon>Tetrahymenidae</taxon>
        <taxon>Tetrahymena</taxon>
    </lineage>
</organism>
<dbReference type="PANTHER" id="PTHR48051">
    <property type="match status" value="1"/>
</dbReference>
<reference evidence="6" key="1">
    <citation type="journal article" date="2006" name="PLoS Biol.">
        <title>Macronuclear genome sequence of the ciliate Tetrahymena thermophila, a model eukaryote.</title>
        <authorList>
            <person name="Eisen J.A."/>
            <person name="Coyne R.S."/>
            <person name="Wu M."/>
            <person name="Wu D."/>
            <person name="Thiagarajan M."/>
            <person name="Wortman J.R."/>
            <person name="Badger J.H."/>
            <person name="Ren Q."/>
            <person name="Amedeo P."/>
            <person name="Jones K.M."/>
            <person name="Tallon L.J."/>
            <person name="Delcher A.L."/>
            <person name="Salzberg S.L."/>
            <person name="Silva J.C."/>
            <person name="Haas B.J."/>
            <person name="Majoros W.H."/>
            <person name="Farzad M."/>
            <person name="Carlton J.M."/>
            <person name="Smith R.K. Jr."/>
            <person name="Garg J."/>
            <person name="Pearlman R.E."/>
            <person name="Karrer K.M."/>
            <person name="Sun L."/>
            <person name="Manning G."/>
            <person name="Elde N.C."/>
            <person name="Turkewitz A.P."/>
            <person name="Asai D.J."/>
            <person name="Wilkes D.E."/>
            <person name="Wang Y."/>
            <person name="Cai H."/>
            <person name="Collins K."/>
            <person name="Stewart B.A."/>
            <person name="Lee S.R."/>
            <person name="Wilamowska K."/>
            <person name="Weinberg Z."/>
            <person name="Ruzzo W.L."/>
            <person name="Wloga D."/>
            <person name="Gaertig J."/>
            <person name="Frankel J."/>
            <person name="Tsao C.-C."/>
            <person name="Gorovsky M.A."/>
            <person name="Keeling P.J."/>
            <person name="Waller R.F."/>
            <person name="Patron N.J."/>
            <person name="Cherry J.M."/>
            <person name="Stover N.A."/>
            <person name="Krieger C.J."/>
            <person name="del Toro C."/>
            <person name="Ryder H.F."/>
            <person name="Williamson S.C."/>
            <person name="Barbeau R.A."/>
            <person name="Hamilton E.P."/>
            <person name="Orias E."/>
        </authorList>
    </citation>
    <scope>NUCLEOTIDE SEQUENCE [LARGE SCALE GENOMIC DNA]</scope>
    <source>
        <strain evidence="6">SB210</strain>
    </source>
</reference>
<dbReference type="InterPro" id="IPR003591">
    <property type="entry name" value="Leu-rich_rpt_typical-subtyp"/>
</dbReference>
<feature type="compositionally biased region" description="Basic and acidic residues" evidence="3">
    <location>
        <begin position="11"/>
        <end position="30"/>
    </location>
</feature>
<dbReference type="PRINTS" id="PR00019">
    <property type="entry name" value="LEURICHRPT"/>
</dbReference>
<dbReference type="KEGG" id="tet:TTHERM_00537280"/>
<dbReference type="InParanoid" id="I7MA31"/>
<dbReference type="Pfam" id="PF04695">
    <property type="entry name" value="Pex14_N"/>
    <property type="match status" value="1"/>
</dbReference>
<dbReference type="SMART" id="SM00369">
    <property type="entry name" value="LRR_TYP"/>
    <property type="match status" value="4"/>
</dbReference>
<evidence type="ECO:0000256" key="2">
    <source>
        <dbReference type="ARBA" id="ARBA00022737"/>
    </source>
</evidence>
<dbReference type="EMBL" id="GG662495">
    <property type="protein sequence ID" value="EAS03293.2"/>
    <property type="molecule type" value="Genomic_DNA"/>
</dbReference>
<dbReference type="InterPro" id="IPR001611">
    <property type="entry name" value="Leu-rich_rpt"/>
</dbReference>